<dbReference type="InterPro" id="IPR020020">
    <property type="entry name" value="Luciferase-type_oxidoreductase"/>
</dbReference>
<comment type="caution">
    <text evidence="6">The sequence shown here is derived from an EMBL/GenBank/DDBJ whole genome shotgun (WGS) entry which is preliminary data.</text>
</comment>
<keyword evidence="2" id="KW-0288">FMN</keyword>
<gene>
    <name evidence="6" type="ORF">GNP93_19025</name>
</gene>
<dbReference type="Proteomes" id="UP000450917">
    <property type="component" value="Unassembled WGS sequence"/>
</dbReference>
<evidence type="ECO:0000256" key="1">
    <source>
        <dbReference type="ARBA" id="ARBA00022630"/>
    </source>
</evidence>
<organism evidence="6 7">
    <name type="scientific">Paenibacillus validus</name>
    <dbReference type="NCBI Taxonomy" id="44253"/>
    <lineage>
        <taxon>Bacteria</taxon>
        <taxon>Bacillati</taxon>
        <taxon>Bacillota</taxon>
        <taxon>Bacilli</taxon>
        <taxon>Bacillales</taxon>
        <taxon>Paenibacillaceae</taxon>
        <taxon>Paenibacillus</taxon>
    </lineage>
</organism>
<dbReference type="RefSeq" id="WP_127609875.1">
    <property type="nucleotide sequence ID" value="NZ_JARTHJ010000065.1"/>
</dbReference>
<dbReference type="SUPFAM" id="SSF51679">
    <property type="entry name" value="Bacterial luciferase-like"/>
    <property type="match status" value="1"/>
</dbReference>
<keyword evidence="1" id="KW-0285">Flavoprotein</keyword>
<dbReference type="EMBL" id="WNZX01000017">
    <property type="protein sequence ID" value="MUG72760.1"/>
    <property type="molecule type" value="Genomic_DNA"/>
</dbReference>
<dbReference type="InterPro" id="IPR036661">
    <property type="entry name" value="Luciferase-like_sf"/>
</dbReference>
<evidence type="ECO:0000313" key="7">
    <source>
        <dbReference type="Proteomes" id="UP000450917"/>
    </source>
</evidence>
<dbReference type="CDD" id="cd00347">
    <property type="entry name" value="Flavin_utilizing_monoxygenases"/>
    <property type="match status" value="1"/>
</dbReference>
<keyword evidence="7" id="KW-1185">Reference proteome</keyword>
<evidence type="ECO:0000256" key="3">
    <source>
        <dbReference type="ARBA" id="ARBA00023002"/>
    </source>
</evidence>
<sequence length="322" mass="36452">MNKFGKHKGYSRMFKENNLTLGLFFPLESYAGSIPEMNLEKQIKLAKRAEELNFAALFVRDVPLHDPNFGDVGQIYDPWAYLGYIAAHTRNIALGTASIILTLRHPLHVAKAAASIDHLSGERLVLGVATGDRPIEFPAFSVDFEDRPQLFQEALTVMRKVWGESFSTIRSQRVELLQGGDLLPKPRLADIPVLVTGHSSQSVEWIAENSDGWMYYPRNLKFQADLIKNWRSLTDEFKPFSQSLYIDLAEDPNQAPIPIHLGFRIGRKPLIEFIQFLKNVGVNHVIINLKYGHRPVEEVIEELGEEVLPHFPALTGEPQEIS</sequence>
<evidence type="ECO:0000313" key="6">
    <source>
        <dbReference type="EMBL" id="MUG72760.1"/>
    </source>
</evidence>
<feature type="domain" description="Luciferase-like" evidence="5">
    <location>
        <begin position="22"/>
        <end position="235"/>
    </location>
</feature>
<dbReference type="PANTHER" id="PTHR30011:SF16">
    <property type="entry name" value="C2H2 FINGER DOMAIN TRANSCRIPTION FACTOR (EUROFUNG)-RELATED"/>
    <property type="match status" value="1"/>
</dbReference>
<accession>A0A7X3CTF5</accession>
<dbReference type="Gene3D" id="3.20.20.30">
    <property type="entry name" value="Luciferase-like domain"/>
    <property type="match status" value="1"/>
</dbReference>
<name>A0A7X3CTF5_9BACL</name>
<dbReference type="AlphaFoldDB" id="A0A7X3CTF5"/>
<evidence type="ECO:0000259" key="5">
    <source>
        <dbReference type="Pfam" id="PF00296"/>
    </source>
</evidence>
<dbReference type="GO" id="GO:0016705">
    <property type="term" value="F:oxidoreductase activity, acting on paired donors, with incorporation or reduction of molecular oxygen"/>
    <property type="evidence" value="ECO:0007669"/>
    <property type="project" value="InterPro"/>
</dbReference>
<reference evidence="6 7" key="1">
    <citation type="submission" date="2019-11" db="EMBL/GenBank/DDBJ databases">
        <title>Draft genome sequences of five Paenibacillus species of dairy origin.</title>
        <authorList>
            <person name="Olajide A.M."/>
            <person name="Chen S."/>
            <person name="Lapointe G."/>
        </authorList>
    </citation>
    <scope>NUCLEOTIDE SEQUENCE [LARGE SCALE GENOMIC DNA]</scope>
    <source>
        <strain evidence="6 7">2CS3</strain>
    </source>
</reference>
<dbReference type="InterPro" id="IPR051260">
    <property type="entry name" value="Diverse_substr_monoxygenases"/>
</dbReference>
<dbReference type="InterPro" id="IPR011251">
    <property type="entry name" value="Luciferase-like_dom"/>
</dbReference>
<keyword evidence="3 6" id="KW-0560">Oxidoreductase</keyword>
<evidence type="ECO:0000256" key="4">
    <source>
        <dbReference type="ARBA" id="ARBA00023033"/>
    </source>
</evidence>
<dbReference type="NCBIfam" id="TIGR03571">
    <property type="entry name" value="lucif_BA3436"/>
    <property type="match status" value="1"/>
</dbReference>
<dbReference type="PANTHER" id="PTHR30011">
    <property type="entry name" value="ALKANESULFONATE MONOOXYGENASE-RELATED"/>
    <property type="match status" value="1"/>
</dbReference>
<dbReference type="Pfam" id="PF00296">
    <property type="entry name" value="Bac_luciferase"/>
    <property type="match status" value="1"/>
</dbReference>
<evidence type="ECO:0000256" key="2">
    <source>
        <dbReference type="ARBA" id="ARBA00022643"/>
    </source>
</evidence>
<proteinExistence type="predicted"/>
<keyword evidence="4" id="KW-0503">Monooxygenase</keyword>
<dbReference type="EC" id="1.-.-.-" evidence="6"/>
<protein>
    <submittedName>
        <fullName evidence="6">TIGR03571 family LLM class oxidoreductase</fullName>
        <ecNumber evidence="6">1.-.-.-</ecNumber>
    </submittedName>
</protein>
<dbReference type="GO" id="GO:0004497">
    <property type="term" value="F:monooxygenase activity"/>
    <property type="evidence" value="ECO:0007669"/>
    <property type="project" value="UniProtKB-KW"/>
</dbReference>